<accession>A0A4S4LLW8</accession>
<keyword evidence="8" id="KW-1133">Transmembrane helix</keyword>
<comment type="similarity">
    <text evidence="2">Belongs to the GMC oxidoreductase family.</text>
</comment>
<dbReference type="Pfam" id="PF05199">
    <property type="entry name" value="GMC_oxred_C"/>
    <property type="match status" value="1"/>
</dbReference>
<dbReference type="InterPro" id="IPR007867">
    <property type="entry name" value="GMC_OxRtase_C"/>
</dbReference>
<gene>
    <name evidence="10" type="ORF">EW146_g7045</name>
</gene>
<comment type="cofactor">
    <cofactor evidence="1 6">
        <name>FAD</name>
        <dbReference type="ChEBI" id="CHEBI:57692"/>
    </cofactor>
</comment>
<dbReference type="GO" id="GO:0050660">
    <property type="term" value="F:flavin adenine dinucleotide binding"/>
    <property type="evidence" value="ECO:0007669"/>
    <property type="project" value="InterPro"/>
</dbReference>
<dbReference type="AlphaFoldDB" id="A0A4S4LLW8"/>
<dbReference type="Gene3D" id="3.50.50.60">
    <property type="entry name" value="FAD/NAD(P)-binding domain"/>
    <property type="match status" value="1"/>
</dbReference>
<proteinExistence type="inferred from homology"/>
<feature type="transmembrane region" description="Helical" evidence="8">
    <location>
        <begin position="12"/>
        <end position="33"/>
    </location>
</feature>
<dbReference type="Proteomes" id="UP000310158">
    <property type="component" value="Unassembled WGS sequence"/>
</dbReference>
<dbReference type="PANTHER" id="PTHR11552">
    <property type="entry name" value="GLUCOSE-METHANOL-CHOLINE GMC OXIDOREDUCTASE"/>
    <property type="match status" value="1"/>
</dbReference>
<feature type="active site" description="Proton donor" evidence="5">
    <location>
        <position position="601"/>
    </location>
</feature>
<keyword evidence="3" id="KW-0285">Flavoprotein</keyword>
<dbReference type="SUPFAM" id="SSF51905">
    <property type="entry name" value="FAD/NAD(P)-binding domain"/>
    <property type="match status" value="1"/>
</dbReference>
<dbReference type="PANTHER" id="PTHR11552:SF147">
    <property type="entry name" value="CHOLINE DEHYDROGENASE, MITOCHONDRIAL"/>
    <property type="match status" value="1"/>
</dbReference>
<comment type="caution">
    <text evidence="10">The sequence shown here is derived from an EMBL/GenBank/DDBJ whole genome shotgun (WGS) entry which is preliminary data.</text>
</comment>
<dbReference type="Pfam" id="PF00732">
    <property type="entry name" value="GMC_oxred_N"/>
    <property type="match status" value="1"/>
</dbReference>
<reference evidence="10 11" key="1">
    <citation type="submission" date="2019-02" db="EMBL/GenBank/DDBJ databases">
        <title>Genome sequencing of the rare red list fungi Bondarzewia mesenterica.</title>
        <authorList>
            <person name="Buettner E."/>
            <person name="Kellner H."/>
        </authorList>
    </citation>
    <scope>NUCLEOTIDE SEQUENCE [LARGE SCALE GENOMIC DNA]</scope>
    <source>
        <strain evidence="10 11">DSM 108281</strain>
    </source>
</reference>
<feature type="domain" description="Glucose-methanol-choline oxidoreductase N-terminal" evidence="9">
    <location>
        <begin position="355"/>
        <end position="369"/>
    </location>
</feature>
<dbReference type="Gene3D" id="3.30.560.10">
    <property type="entry name" value="Glucose Oxidase, domain 3"/>
    <property type="match status" value="1"/>
</dbReference>
<organism evidence="10 11">
    <name type="scientific">Bondarzewia mesenterica</name>
    <dbReference type="NCBI Taxonomy" id="1095465"/>
    <lineage>
        <taxon>Eukaryota</taxon>
        <taxon>Fungi</taxon>
        <taxon>Dikarya</taxon>
        <taxon>Basidiomycota</taxon>
        <taxon>Agaricomycotina</taxon>
        <taxon>Agaricomycetes</taxon>
        <taxon>Russulales</taxon>
        <taxon>Bondarzewiaceae</taxon>
        <taxon>Bondarzewia</taxon>
    </lineage>
</organism>
<dbReference type="SUPFAM" id="SSF54373">
    <property type="entry name" value="FAD-linked reductases, C-terminal domain"/>
    <property type="match status" value="1"/>
</dbReference>
<dbReference type="PIRSF" id="PIRSF000137">
    <property type="entry name" value="Alcohol_oxidase"/>
    <property type="match status" value="1"/>
</dbReference>
<feature type="active site" description="Proton acceptor" evidence="5">
    <location>
        <position position="644"/>
    </location>
</feature>
<dbReference type="InterPro" id="IPR000172">
    <property type="entry name" value="GMC_OxRdtase_N"/>
</dbReference>
<keyword evidence="4 6" id="KW-0274">FAD</keyword>
<dbReference type="OrthoDB" id="269227at2759"/>
<feature type="transmembrane region" description="Helical" evidence="8">
    <location>
        <begin position="39"/>
        <end position="57"/>
    </location>
</feature>
<evidence type="ECO:0000313" key="10">
    <source>
        <dbReference type="EMBL" id="THH13142.1"/>
    </source>
</evidence>
<keyword evidence="8" id="KW-0812">Transmembrane</keyword>
<evidence type="ECO:0000256" key="4">
    <source>
        <dbReference type="ARBA" id="ARBA00022827"/>
    </source>
</evidence>
<evidence type="ECO:0000256" key="8">
    <source>
        <dbReference type="SAM" id="Phobius"/>
    </source>
</evidence>
<evidence type="ECO:0000256" key="5">
    <source>
        <dbReference type="PIRSR" id="PIRSR000137-1"/>
    </source>
</evidence>
<dbReference type="PROSITE" id="PS00624">
    <property type="entry name" value="GMC_OXRED_2"/>
    <property type="match status" value="1"/>
</dbReference>
<evidence type="ECO:0000259" key="9">
    <source>
        <dbReference type="PROSITE" id="PS00624"/>
    </source>
</evidence>
<evidence type="ECO:0000256" key="3">
    <source>
        <dbReference type="ARBA" id="ARBA00022630"/>
    </source>
</evidence>
<evidence type="ECO:0000313" key="11">
    <source>
        <dbReference type="Proteomes" id="UP000310158"/>
    </source>
</evidence>
<keyword evidence="8" id="KW-0472">Membrane</keyword>
<dbReference type="InterPro" id="IPR036188">
    <property type="entry name" value="FAD/NAD-bd_sf"/>
</dbReference>
<protein>
    <recommendedName>
        <fullName evidence="9">Glucose-methanol-choline oxidoreductase N-terminal domain-containing protein</fullName>
    </recommendedName>
</protein>
<evidence type="ECO:0000256" key="7">
    <source>
        <dbReference type="SAM" id="MobiDB-lite"/>
    </source>
</evidence>
<keyword evidence="11" id="KW-1185">Reference proteome</keyword>
<evidence type="ECO:0000256" key="6">
    <source>
        <dbReference type="PIRSR" id="PIRSR000137-2"/>
    </source>
</evidence>
<dbReference type="EMBL" id="SGPL01000383">
    <property type="protein sequence ID" value="THH13142.1"/>
    <property type="molecule type" value="Genomic_DNA"/>
</dbReference>
<evidence type="ECO:0000256" key="1">
    <source>
        <dbReference type="ARBA" id="ARBA00001974"/>
    </source>
</evidence>
<feature type="region of interest" description="Disordered" evidence="7">
    <location>
        <begin position="459"/>
        <end position="479"/>
    </location>
</feature>
<dbReference type="InterPro" id="IPR012132">
    <property type="entry name" value="GMC_OxRdtase"/>
</dbReference>
<feature type="binding site" evidence="6">
    <location>
        <position position="314"/>
    </location>
    <ligand>
        <name>FAD</name>
        <dbReference type="ChEBI" id="CHEBI:57692"/>
    </ligand>
</feature>
<name>A0A4S4LLW8_9AGAM</name>
<sequence>MTPAILPRLRWVQSTALPALITVLVLTVVPRRFRDHPRLVRISVAFAVANLLLRLLMFRSRAKRTKFVRDLGKVGRGVVDEYDFDEYDLVIVGGGTAGCVLASRLTEDPSIRVLVLEAGESALSLALARVPSGYSLLFGTKRVFNLYTTTQENAGAKARYWPRGKMLGGCSSVNAQIFHSGAPSDYDEWAKMIGMEGAEEWAYDNFHKYFTKFEKFFPSKSFPGVDVSHRGSTGVVETGFFGNFSKITQKFLDSCENIGISREHDLNSPKGTLGAAKLMTYIDAKGRRVTTESAYLTPDVLARPNLTVAVKASVTKLLFDTSAGQTRVTGVEFATIESGTRFRVKARKEVVLSAGAIHTPHILMLSGIGPAEHLRSHNVPVVADLPGVGAHLMDHPVIDVALRDTSGESLAFLMPRGSKKFNPNFNLVSAAIQYLATSRGPLTTNVAEAAAFFRSSDPKLFPPEQYPRHPEDSTSGPEGPDLEFFVTPMGYKGHSRITMPDGHSMGLHMVLLRPTSLGSITLRSSNPFEPPVIDPQYLSTQHDIDVLVRGMRVLTRVADTQPLAGIIDHSDPDSRFGHRLSNASDGELVEYVRTSLETLYHPTCTARMGPLSEGGVVDAHLRVHGIPNLRVVDASVFPTIVSGHTAAPTIAVAEKAADMLKEALAISRNSE</sequence>
<evidence type="ECO:0000256" key="2">
    <source>
        <dbReference type="ARBA" id="ARBA00010790"/>
    </source>
</evidence>
<dbReference type="GO" id="GO:0016614">
    <property type="term" value="F:oxidoreductase activity, acting on CH-OH group of donors"/>
    <property type="evidence" value="ECO:0007669"/>
    <property type="project" value="InterPro"/>
</dbReference>